<name>A0A4U5N4S4_STECR</name>
<feature type="region of interest" description="Disordered" evidence="1">
    <location>
        <begin position="20"/>
        <end position="50"/>
    </location>
</feature>
<sequence length="79" mass="8700">MFMPATVNTQFAMFSPLRALHTNKKTHKDSPKRTRGKYFSGKSTKLRSNSSSNSSLAAIFANSHSSFCFPATGTRLQLA</sequence>
<evidence type="ECO:0000256" key="1">
    <source>
        <dbReference type="SAM" id="MobiDB-lite"/>
    </source>
</evidence>
<dbReference type="AlphaFoldDB" id="A0A4U5N4S4"/>
<reference evidence="2 3" key="1">
    <citation type="journal article" date="2015" name="Genome Biol.">
        <title>Comparative genomics of Steinernema reveals deeply conserved gene regulatory networks.</title>
        <authorList>
            <person name="Dillman A.R."/>
            <person name="Macchietto M."/>
            <person name="Porter C.F."/>
            <person name="Rogers A."/>
            <person name="Williams B."/>
            <person name="Antoshechkin I."/>
            <person name="Lee M.M."/>
            <person name="Goodwin Z."/>
            <person name="Lu X."/>
            <person name="Lewis E.E."/>
            <person name="Goodrich-Blair H."/>
            <person name="Stock S.P."/>
            <person name="Adams B.J."/>
            <person name="Sternberg P.W."/>
            <person name="Mortazavi A."/>
        </authorList>
    </citation>
    <scope>NUCLEOTIDE SEQUENCE [LARGE SCALE GENOMIC DNA]</scope>
    <source>
        <strain evidence="2 3">ALL</strain>
    </source>
</reference>
<organism evidence="2 3">
    <name type="scientific">Steinernema carpocapsae</name>
    <name type="common">Entomopathogenic nematode</name>
    <dbReference type="NCBI Taxonomy" id="34508"/>
    <lineage>
        <taxon>Eukaryota</taxon>
        <taxon>Metazoa</taxon>
        <taxon>Ecdysozoa</taxon>
        <taxon>Nematoda</taxon>
        <taxon>Chromadorea</taxon>
        <taxon>Rhabditida</taxon>
        <taxon>Tylenchina</taxon>
        <taxon>Panagrolaimomorpha</taxon>
        <taxon>Strongyloidoidea</taxon>
        <taxon>Steinernematidae</taxon>
        <taxon>Steinernema</taxon>
    </lineage>
</organism>
<evidence type="ECO:0000313" key="2">
    <source>
        <dbReference type="EMBL" id="TKR77380.1"/>
    </source>
</evidence>
<proteinExistence type="predicted"/>
<keyword evidence="3" id="KW-1185">Reference proteome</keyword>
<reference evidence="2 3" key="2">
    <citation type="journal article" date="2019" name="G3 (Bethesda)">
        <title>Hybrid Assembly of the Genome of the Entomopathogenic Nematode Steinernema carpocapsae Identifies the X-Chromosome.</title>
        <authorList>
            <person name="Serra L."/>
            <person name="Macchietto M."/>
            <person name="Macias-Munoz A."/>
            <person name="McGill C.J."/>
            <person name="Rodriguez I.M."/>
            <person name="Rodriguez B."/>
            <person name="Murad R."/>
            <person name="Mortazavi A."/>
        </authorList>
    </citation>
    <scope>NUCLEOTIDE SEQUENCE [LARGE SCALE GENOMIC DNA]</scope>
    <source>
        <strain evidence="2 3">ALL</strain>
    </source>
</reference>
<evidence type="ECO:0000313" key="3">
    <source>
        <dbReference type="Proteomes" id="UP000298663"/>
    </source>
</evidence>
<dbReference type="Proteomes" id="UP000298663">
    <property type="component" value="Unassembled WGS sequence"/>
</dbReference>
<gene>
    <name evidence="2" type="ORF">L596_018365</name>
</gene>
<comment type="caution">
    <text evidence="2">The sequence shown here is derived from an EMBL/GenBank/DDBJ whole genome shotgun (WGS) entry which is preliminary data.</text>
</comment>
<accession>A0A4U5N4S4</accession>
<dbReference type="EMBL" id="AZBU02000005">
    <property type="protein sequence ID" value="TKR77380.1"/>
    <property type="molecule type" value="Genomic_DNA"/>
</dbReference>
<protein>
    <submittedName>
        <fullName evidence="2">Uncharacterized protein</fullName>
    </submittedName>
</protein>